<sequence>MWCYVGKATKIFFVVVAVLAVVGLILGFGFLRHGPRSRARGGGGCDGDSCQPSFPVPIPATPLPPPPYE</sequence>
<evidence type="ECO:0000313" key="2">
    <source>
        <dbReference type="EMBL" id="KAG1368238.1"/>
    </source>
</evidence>
<reference evidence="2" key="1">
    <citation type="journal article" date="2017" name="Gigascience">
        <title>The genome draft of coconut (Cocos nucifera).</title>
        <authorList>
            <person name="Xiao Y."/>
            <person name="Xu P."/>
            <person name="Fan H."/>
            <person name="Baudouin L."/>
            <person name="Xia W."/>
            <person name="Bocs S."/>
            <person name="Xu J."/>
            <person name="Li Q."/>
            <person name="Guo A."/>
            <person name="Zhou L."/>
            <person name="Li J."/>
            <person name="Wu Y."/>
            <person name="Ma Z."/>
            <person name="Armero A."/>
            <person name="Issali A.E."/>
            <person name="Liu N."/>
            <person name="Peng M."/>
            <person name="Yang Y."/>
        </authorList>
    </citation>
    <scope>NUCLEOTIDE SEQUENCE</scope>
    <source>
        <tissue evidence="2">Spear leaf of Hainan Tall coconut</tissue>
    </source>
</reference>
<name>A0A8K0IVV0_COCNU</name>
<comment type="caution">
    <text evidence="2">The sequence shown here is derived from an EMBL/GenBank/DDBJ whole genome shotgun (WGS) entry which is preliminary data.</text>
</comment>
<keyword evidence="1" id="KW-0472">Membrane</keyword>
<evidence type="ECO:0008006" key="4">
    <source>
        <dbReference type="Google" id="ProtNLM"/>
    </source>
</evidence>
<evidence type="ECO:0000256" key="1">
    <source>
        <dbReference type="SAM" id="Phobius"/>
    </source>
</evidence>
<keyword evidence="1" id="KW-1133">Transmembrane helix</keyword>
<dbReference type="Proteomes" id="UP000797356">
    <property type="component" value="Chromosome 14"/>
</dbReference>
<dbReference type="AlphaFoldDB" id="A0A8K0IVV0"/>
<keyword evidence="1" id="KW-0812">Transmembrane</keyword>
<accession>A0A8K0IVV0</accession>
<dbReference type="EMBL" id="CM017885">
    <property type="protein sequence ID" value="KAG1368238.1"/>
    <property type="molecule type" value="Genomic_DNA"/>
</dbReference>
<feature type="transmembrane region" description="Helical" evidence="1">
    <location>
        <begin position="12"/>
        <end position="31"/>
    </location>
</feature>
<protein>
    <recommendedName>
        <fullName evidence="4">Transmembrane protein</fullName>
    </recommendedName>
</protein>
<dbReference type="PANTHER" id="PTHR36036:SF1">
    <property type="entry name" value="PROLINE-RICH FAMILY PROTEIN"/>
    <property type="match status" value="1"/>
</dbReference>
<reference evidence="2" key="2">
    <citation type="submission" date="2019-07" db="EMBL/GenBank/DDBJ databases">
        <authorList>
            <person name="Yang Y."/>
            <person name="Bocs S."/>
            <person name="Baudouin L."/>
        </authorList>
    </citation>
    <scope>NUCLEOTIDE SEQUENCE</scope>
    <source>
        <tissue evidence="2">Spear leaf of Hainan Tall coconut</tissue>
    </source>
</reference>
<proteinExistence type="predicted"/>
<gene>
    <name evidence="2" type="ORF">COCNU_14G007060</name>
</gene>
<dbReference type="PANTHER" id="PTHR36036">
    <property type="entry name" value="PROLINE-RICH FAMILY PROTEIN"/>
    <property type="match status" value="1"/>
</dbReference>
<evidence type="ECO:0000313" key="3">
    <source>
        <dbReference type="Proteomes" id="UP000797356"/>
    </source>
</evidence>
<keyword evidence="3" id="KW-1185">Reference proteome</keyword>
<dbReference type="InterPro" id="IPR040277">
    <property type="entry name" value="Os04g0629400-like"/>
</dbReference>
<organism evidence="2 3">
    <name type="scientific">Cocos nucifera</name>
    <name type="common">Coconut palm</name>
    <dbReference type="NCBI Taxonomy" id="13894"/>
    <lineage>
        <taxon>Eukaryota</taxon>
        <taxon>Viridiplantae</taxon>
        <taxon>Streptophyta</taxon>
        <taxon>Embryophyta</taxon>
        <taxon>Tracheophyta</taxon>
        <taxon>Spermatophyta</taxon>
        <taxon>Magnoliopsida</taxon>
        <taxon>Liliopsida</taxon>
        <taxon>Arecaceae</taxon>
        <taxon>Arecoideae</taxon>
        <taxon>Cocoseae</taxon>
        <taxon>Attaleinae</taxon>
        <taxon>Cocos</taxon>
    </lineage>
</organism>